<dbReference type="AlphaFoldDB" id="A0A315ZZ29"/>
<accession>A0A315ZZ29</accession>
<gene>
    <name evidence="1" type="ORF">BC781_102171</name>
</gene>
<evidence type="ECO:0000313" key="1">
    <source>
        <dbReference type="EMBL" id="PWJ42627.1"/>
    </source>
</evidence>
<dbReference type="EMBL" id="QGDO01000002">
    <property type="protein sequence ID" value="PWJ42627.1"/>
    <property type="molecule type" value="Genomic_DNA"/>
</dbReference>
<evidence type="ECO:0000313" key="2">
    <source>
        <dbReference type="Proteomes" id="UP000245535"/>
    </source>
</evidence>
<comment type="caution">
    <text evidence="1">The sequence shown here is derived from an EMBL/GenBank/DDBJ whole genome shotgun (WGS) entry which is preliminary data.</text>
</comment>
<keyword evidence="2" id="KW-1185">Reference proteome</keyword>
<sequence length="29" mass="3383">MKINTIEDYPEALYNIHSQPNVKYTLISS</sequence>
<proteinExistence type="predicted"/>
<name>A0A315ZZ29_SEDFL</name>
<reference evidence="1 2" key="1">
    <citation type="submission" date="2018-03" db="EMBL/GenBank/DDBJ databases">
        <title>Genomic Encyclopedia of Archaeal and Bacterial Type Strains, Phase II (KMG-II): from individual species to whole genera.</title>
        <authorList>
            <person name="Goeker M."/>
        </authorList>
    </citation>
    <scope>NUCLEOTIDE SEQUENCE [LARGE SCALE GENOMIC DNA]</scope>
    <source>
        <strain evidence="1 2">DSM 28229</strain>
    </source>
</reference>
<organism evidence="1 2">
    <name type="scientific">Sediminitomix flava</name>
    <dbReference type="NCBI Taxonomy" id="379075"/>
    <lineage>
        <taxon>Bacteria</taxon>
        <taxon>Pseudomonadati</taxon>
        <taxon>Bacteroidota</taxon>
        <taxon>Cytophagia</taxon>
        <taxon>Cytophagales</taxon>
        <taxon>Flammeovirgaceae</taxon>
        <taxon>Sediminitomix</taxon>
    </lineage>
</organism>
<dbReference type="Proteomes" id="UP000245535">
    <property type="component" value="Unassembled WGS sequence"/>
</dbReference>
<protein>
    <submittedName>
        <fullName evidence="1">Uncharacterized protein</fullName>
    </submittedName>
</protein>